<comment type="similarity">
    <text evidence="1">Belongs to the cyclin family. Cyclin D subfamily.</text>
</comment>
<name>A0A9W7H718_HIBTR</name>
<dbReference type="Proteomes" id="UP001165190">
    <property type="component" value="Unassembled WGS sequence"/>
</dbReference>
<evidence type="ECO:0000259" key="5">
    <source>
        <dbReference type="Pfam" id="PF02984"/>
    </source>
</evidence>
<dbReference type="Gene3D" id="1.10.472.10">
    <property type="entry name" value="Cyclin-like"/>
    <property type="match status" value="1"/>
</dbReference>
<protein>
    <recommendedName>
        <fullName evidence="5">Cyclin C-terminal domain-containing protein</fullName>
    </recommendedName>
</protein>
<keyword evidence="4" id="KW-0131">Cell cycle</keyword>
<keyword evidence="3" id="KW-0195">Cyclin</keyword>
<dbReference type="InterPro" id="IPR004367">
    <property type="entry name" value="Cyclin_C-dom"/>
</dbReference>
<dbReference type="FunFam" id="1.10.472.10:FF:000040">
    <property type="entry name" value="D6-type cyclin"/>
    <property type="match status" value="1"/>
</dbReference>
<evidence type="ECO:0000313" key="7">
    <source>
        <dbReference type="Proteomes" id="UP001165190"/>
    </source>
</evidence>
<dbReference type="GO" id="GO:0051301">
    <property type="term" value="P:cell division"/>
    <property type="evidence" value="ECO:0007669"/>
    <property type="project" value="UniProtKB-KW"/>
</dbReference>
<keyword evidence="2" id="KW-0132">Cell division</keyword>
<comment type="caution">
    <text evidence="6">The sequence shown here is derived from an EMBL/GenBank/DDBJ whole genome shotgun (WGS) entry which is preliminary data.</text>
</comment>
<sequence length="152" mass="17273">MQMKQREEGLIFDALISFFVSLFGLKDPPLIQAFKDRATCIIFQARNEIELLEFKPSTIAASALLVASHELFPLQFPSFETSILSCEYMNKENVLKCFNAMLEMVVNEKNESIVDTVSSLSTRKKDIKHSPKLIGFYCESKRVKISQIQPCG</sequence>
<dbReference type="CDD" id="cd20544">
    <property type="entry name" value="CYCLIN_AtCycD-like_rpt2"/>
    <property type="match status" value="1"/>
</dbReference>
<accession>A0A9W7H718</accession>
<dbReference type="Pfam" id="PF02984">
    <property type="entry name" value="Cyclin_C"/>
    <property type="match status" value="1"/>
</dbReference>
<gene>
    <name evidence="6" type="ORF">HRI_000867900</name>
</gene>
<dbReference type="EMBL" id="BSYR01000010">
    <property type="protein sequence ID" value="GMI71986.1"/>
    <property type="molecule type" value="Genomic_DNA"/>
</dbReference>
<organism evidence="6 7">
    <name type="scientific">Hibiscus trionum</name>
    <name type="common">Flower of an hour</name>
    <dbReference type="NCBI Taxonomy" id="183268"/>
    <lineage>
        <taxon>Eukaryota</taxon>
        <taxon>Viridiplantae</taxon>
        <taxon>Streptophyta</taxon>
        <taxon>Embryophyta</taxon>
        <taxon>Tracheophyta</taxon>
        <taxon>Spermatophyta</taxon>
        <taxon>Magnoliopsida</taxon>
        <taxon>eudicotyledons</taxon>
        <taxon>Gunneridae</taxon>
        <taxon>Pentapetalae</taxon>
        <taxon>rosids</taxon>
        <taxon>malvids</taxon>
        <taxon>Malvales</taxon>
        <taxon>Malvaceae</taxon>
        <taxon>Malvoideae</taxon>
        <taxon>Hibiscus</taxon>
    </lineage>
</organism>
<dbReference type="InterPro" id="IPR036915">
    <property type="entry name" value="Cyclin-like_sf"/>
</dbReference>
<evidence type="ECO:0000313" key="6">
    <source>
        <dbReference type="EMBL" id="GMI71986.1"/>
    </source>
</evidence>
<reference evidence="6" key="1">
    <citation type="submission" date="2023-05" db="EMBL/GenBank/DDBJ databases">
        <title>Genome and transcriptome analyses reveal genes involved in the formation of fine ridges on petal epidermal cells in Hibiscus trionum.</title>
        <authorList>
            <person name="Koshimizu S."/>
            <person name="Masuda S."/>
            <person name="Ishii T."/>
            <person name="Shirasu K."/>
            <person name="Hoshino A."/>
            <person name="Arita M."/>
        </authorList>
    </citation>
    <scope>NUCLEOTIDE SEQUENCE</scope>
    <source>
        <strain evidence="6">Hamamatsu line</strain>
    </source>
</reference>
<evidence type="ECO:0000256" key="3">
    <source>
        <dbReference type="ARBA" id="ARBA00023127"/>
    </source>
</evidence>
<keyword evidence="7" id="KW-1185">Reference proteome</keyword>
<dbReference type="OrthoDB" id="306099at2759"/>
<proteinExistence type="inferred from homology"/>
<evidence type="ECO:0000256" key="4">
    <source>
        <dbReference type="ARBA" id="ARBA00023306"/>
    </source>
</evidence>
<feature type="domain" description="Cyclin C-terminal" evidence="5">
    <location>
        <begin position="48"/>
        <end position="114"/>
    </location>
</feature>
<dbReference type="SUPFAM" id="SSF47954">
    <property type="entry name" value="Cyclin-like"/>
    <property type="match status" value="1"/>
</dbReference>
<evidence type="ECO:0000256" key="2">
    <source>
        <dbReference type="ARBA" id="ARBA00022618"/>
    </source>
</evidence>
<evidence type="ECO:0000256" key="1">
    <source>
        <dbReference type="ARBA" id="ARBA00009065"/>
    </source>
</evidence>
<dbReference type="AlphaFoldDB" id="A0A9W7H718"/>